<organism evidence="1 2">
    <name type="scientific">Euplotes crassus</name>
    <dbReference type="NCBI Taxonomy" id="5936"/>
    <lineage>
        <taxon>Eukaryota</taxon>
        <taxon>Sar</taxon>
        <taxon>Alveolata</taxon>
        <taxon>Ciliophora</taxon>
        <taxon>Intramacronucleata</taxon>
        <taxon>Spirotrichea</taxon>
        <taxon>Hypotrichia</taxon>
        <taxon>Euplotida</taxon>
        <taxon>Euplotidae</taxon>
        <taxon>Moneuplotes</taxon>
    </lineage>
</organism>
<protein>
    <submittedName>
        <fullName evidence="1">Uncharacterized protein</fullName>
    </submittedName>
</protein>
<dbReference type="AlphaFoldDB" id="A0AAD1XPA5"/>
<sequence length="120" mass="13654">MSDLNEDFSVPSEASRHPIRAISINNNILIMDKGKASLGRINSCKTARPVHLKLHNMSMLKDMSFNNQEFCERTKDEGRYKTVISCSPIKKPIKEVSSSKESMRLLRQQSSRTLMADLLK</sequence>
<comment type="caution">
    <text evidence="1">The sequence shown here is derived from an EMBL/GenBank/DDBJ whole genome shotgun (WGS) entry which is preliminary data.</text>
</comment>
<proteinExistence type="predicted"/>
<name>A0AAD1XPA5_EUPCR</name>
<keyword evidence="2" id="KW-1185">Reference proteome</keyword>
<dbReference type="Proteomes" id="UP001295684">
    <property type="component" value="Unassembled WGS sequence"/>
</dbReference>
<evidence type="ECO:0000313" key="1">
    <source>
        <dbReference type="EMBL" id="CAI2376377.1"/>
    </source>
</evidence>
<accession>A0AAD1XPA5</accession>
<reference evidence="1" key="1">
    <citation type="submission" date="2023-07" db="EMBL/GenBank/DDBJ databases">
        <authorList>
            <consortium name="AG Swart"/>
            <person name="Singh M."/>
            <person name="Singh A."/>
            <person name="Seah K."/>
            <person name="Emmerich C."/>
        </authorList>
    </citation>
    <scope>NUCLEOTIDE SEQUENCE</scope>
    <source>
        <strain evidence="1">DP1</strain>
    </source>
</reference>
<gene>
    <name evidence="1" type="ORF">ECRASSUSDP1_LOCUS17747</name>
</gene>
<evidence type="ECO:0000313" key="2">
    <source>
        <dbReference type="Proteomes" id="UP001295684"/>
    </source>
</evidence>
<dbReference type="EMBL" id="CAMPGE010017931">
    <property type="protein sequence ID" value="CAI2376377.1"/>
    <property type="molecule type" value="Genomic_DNA"/>
</dbReference>